<proteinExistence type="predicted"/>
<comment type="caution">
    <text evidence="6">The sequence shown here is derived from an EMBL/GenBank/DDBJ whole genome shotgun (WGS) entry which is preliminary data.</text>
</comment>
<dbReference type="GO" id="GO:0032259">
    <property type="term" value="P:methylation"/>
    <property type="evidence" value="ECO:0007669"/>
    <property type="project" value="UniProtKB-KW"/>
</dbReference>
<dbReference type="Pfam" id="PF04140">
    <property type="entry name" value="ICMT"/>
    <property type="match status" value="1"/>
</dbReference>
<keyword evidence="9" id="KW-1185">Reference proteome</keyword>
<comment type="subcellular location">
    <subcellularLocation>
        <location evidence="1">Membrane</location>
        <topology evidence="1">Multi-pass membrane protein</topology>
    </subcellularLocation>
</comment>
<feature type="transmembrane region" description="Helical" evidence="5">
    <location>
        <begin position="12"/>
        <end position="30"/>
    </location>
</feature>
<evidence type="ECO:0000256" key="2">
    <source>
        <dbReference type="ARBA" id="ARBA00022692"/>
    </source>
</evidence>
<reference evidence="6 8" key="1">
    <citation type="submission" date="2017-11" db="EMBL/GenBank/DDBJ databases">
        <title>Comparitive Functional Genomics of Dry Heat Resistant strains isolated from the Viking Spacecraft.</title>
        <authorList>
            <person name="Seuylemezian A."/>
            <person name="Cooper K."/>
            <person name="Vaishampayan P."/>
        </authorList>
    </citation>
    <scope>NUCLEOTIDE SEQUENCE [LARGE SCALE GENOMIC DNA]</scope>
    <source>
        <strain evidence="6 8">M4.6</strain>
    </source>
</reference>
<reference evidence="7 9" key="2">
    <citation type="submission" date="2017-12" db="EMBL/GenBank/DDBJ databases">
        <title>Comparative Functional Genomics of Dry Heat Resistant strains isolated from the Viking Spacecraft.</title>
        <authorList>
            <person name="Seuylemezian A."/>
            <person name="Cooper K."/>
            <person name="Vaishampayan P."/>
        </authorList>
    </citation>
    <scope>NUCLEOTIDE SEQUENCE [LARGE SCALE GENOMIC DNA]</scope>
    <source>
        <strain evidence="7 9">ATCC 29669</strain>
    </source>
</reference>
<evidence type="ECO:0000256" key="5">
    <source>
        <dbReference type="SAM" id="Phobius"/>
    </source>
</evidence>
<keyword evidence="4 5" id="KW-0472">Membrane</keyword>
<accession>A0A2N5GKY9</accession>
<evidence type="ECO:0000256" key="4">
    <source>
        <dbReference type="ARBA" id="ARBA00023136"/>
    </source>
</evidence>
<organism evidence="6 8">
    <name type="scientific">Bacillus canaveralius</name>
    <dbReference type="NCBI Taxonomy" id="1403243"/>
    <lineage>
        <taxon>Bacteria</taxon>
        <taxon>Bacillati</taxon>
        <taxon>Bacillota</taxon>
        <taxon>Bacilli</taxon>
        <taxon>Bacillales</taxon>
        <taxon>Bacillaceae</taxon>
        <taxon>Bacillus</taxon>
    </lineage>
</organism>
<feature type="transmembrane region" description="Helical" evidence="5">
    <location>
        <begin position="144"/>
        <end position="175"/>
    </location>
</feature>
<dbReference type="Gene3D" id="1.20.120.1630">
    <property type="match status" value="1"/>
</dbReference>
<dbReference type="EMBL" id="PGVA01000028">
    <property type="protein sequence ID" value="PLR82187.1"/>
    <property type="molecule type" value="Genomic_DNA"/>
</dbReference>
<gene>
    <name evidence="6" type="ORF">CU635_13585</name>
    <name evidence="7" type="ORF">CVD25_08755</name>
</gene>
<keyword evidence="3 5" id="KW-1133">Transmembrane helix</keyword>
<evidence type="ECO:0000313" key="6">
    <source>
        <dbReference type="EMBL" id="PLR82187.1"/>
    </source>
</evidence>
<protein>
    <submittedName>
        <fullName evidence="6">Isoprenylcysteine carboxyl methyltransferase</fullName>
    </submittedName>
</protein>
<dbReference type="GO" id="GO:0016020">
    <property type="term" value="C:membrane"/>
    <property type="evidence" value="ECO:0007669"/>
    <property type="project" value="UniProtKB-SubCell"/>
</dbReference>
<sequence>MHGVEQNAYGLWLAVIFNVVIFGLFTYSAFKPATKRDWRTFGAFTAFIVALFSEMFGFPLTIYILTSIFGRNYPVFDPFSHSNGHLWVALAGGSPILFNILHPLSNILIFAGLIIITIGWRGIHSGNGQLVTNGIYRHVRHPQYSGFILTIIGFLVQWPTIITLIMAPMLIVMYTRLAKKEEKAMIDTFGNEYMEYMKKVPRFFPKLLNATGKRHKENNGQFNL</sequence>
<dbReference type="PANTHER" id="PTHR12714:SF9">
    <property type="entry name" value="PROTEIN-S-ISOPRENYLCYSTEINE O-METHYLTRANSFERASE"/>
    <property type="match status" value="1"/>
</dbReference>
<evidence type="ECO:0000256" key="1">
    <source>
        <dbReference type="ARBA" id="ARBA00004141"/>
    </source>
</evidence>
<evidence type="ECO:0000313" key="8">
    <source>
        <dbReference type="Proteomes" id="UP000234951"/>
    </source>
</evidence>
<dbReference type="InterPro" id="IPR007269">
    <property type="entry name" value="ICMT_MeTrfase"/>
</dbReference>
<dbReference type="PANTHER" id="PTHR12714">
    <property type="entry name" value="PROTEIN-S ISOPRENYLCYSTEINE O-METHYLTRANSFERASE"/>
    <property type="match status" value="1"/>
</dbReference>
<keyword evidence="6" id="KW-0808">Transferase</keyword>
<dbReference type="EMBL" id="PGVD01000025">
    <property type="protein sequence ID" value="PLR97907.1"/>
    <property type="molecule type" value="Genomic_DNA"/>
</dbReference>
<dbReference type="AlphaFoldDB" id="A0A2N5GKY9"/>
<feature type="transmembrane region" description="Helical" evidence="5">
    <location>
        <begin position="107"/>
        <end position="124"/>
    </location>
</feature>
<dbReference type="OrthoDB" id="5471300at2"/>
<feature type="transmembrane region" description="Helical" evidence="5">
    <location>
        <begin position="42"/>
        <end position="64"/>
    </location>
</feature>
<dbReference type="Proteomes" id="UP000235114">
    <property type="component" value="Unassembled WGS sequence"/>
</dbReference>
<name>A0A2N5GKY9_9BACI</name>
<evidence type="ECO:0000313" key="7">
    <source>
        <dbReference type="EMBL" id="PLR97907.1"/>
    </source>
</evidence>
<keyword evidence="6" id="KW-0489">Methyltransferase</keyword>
<dbReference type="Proteomes" id="UP000234951">
    <property type="component" value="Unassembled WGS sequence"/>
</dbReference>
<dbReference type="GO" id="GO:0004671">
    <property type="term" value="F:protein C-terminal S-isoprenylcysteine carboxyl O-methyltransferase activity"/>
    <property type="evidence" value="ECO:0007669"/>
    <property type="project" value="InterPro"/>
</dbReference>
<keyword evidence="2 5" id="KW-0812">Transmembrane</keyword>
<evidence type="ECO:0000313" key="9">
    <source>
        <dbReference type="Proteomes" id="UP000235114"/>
    </source>
</evidence>
<evidence type="ECO:0000256" key="3">
    <source>
        <dbReference type="ARBA" id="ARBA00022989"/>
    </source>
</evidence>
<dbReference type="RefSeq" id="WP_101577903.1">
    <property type="nucleotide sequence ID" value="NZ_PGVA01000028.1"/>
</dbReference>